<keyword evidence="3" id="KW-1185">Reference proteome</keyword>
<name>A0A9E7YDR3_9ABAC</name>
<dbReference type="Gene3D" id="2.60.40.200">
    <property type="entry name" value="Superoxide dismutase, copper/zinc binding domain"/>
    <property type="match status" value="1"/>
</dbReference>
<dbReference type="InterPro" id="IPR024134">
    <property type="entry name" value="SOD_Cu/Zn_/chaperone"/>
</dbReference>
<dbReference type="EMBL" id="ON704650">
    <property type="protein sequence ID" value="UZE89716.1"/>
    <property type="molecule type" value="Genomic_DNA"/>
</dbReference>
<evidence type="ECO:0000313" key="2">
    <source>
        <dbReference type="EMBL" id="UZE89716.1"/>
    </source>
</evidence>
<organism evidence="2 3">
    <name type="scientific">Parapoynx stagnalis nucleopolyhedrovirus</name>
    <dbReference type="NCBI Taxonomy" id="2993413"/>
    <lineage>
        <taxon>Viruses</taxon>
        <taxon>Viruses incertae sedis</taxon>
        <taxon>Naldaviricetes</taxon>
        <taxon>Lefavirales</taxon>
        <taxon>Baculoviridae</taxon>
        <taxon>Alphabaculovirus</taxon>
        <taxon>Alphabaculovirus pastagnalis</taxon>
    </lineage>
</organism>
<sequence length="61" mass="6487">MTNVDMVDRVMSLYGLHSVIGRSLVVHMDRDDLGLTDHPLSKTTGNSGGRLGCGIIGVCDT</sequence>
<dbReference type="PRINTS" id="PR00068">
    <property type="entry name" value="CUZNDISMTASE"/>
</dbReference>
<dbReference type="GO" id="GO:0006801">
    <property type="term" value="P:superoxide metabolic process"/>
    <property type="evidence" value="ECO:0007669"/>
    <property type="project" value="InterPro"/>
</dbReference>
<dbReference type="SUPFAM" id="SSF49329">
    <property type="entry name" value="Cu,Zn superoxide dismutase-like"/>
    <property type="match status" value="1"/>
</dbReference>
<dbReference type="GO" id="GO:0005507">
    <property type="term" value="F:copper ion binding"/>
    <property type="evidence" value="ECO:0007669"/>
    <property type="project" value="InterPro"/>
</dbReference>
<dbReference type="Proteomes" id="UP001264959">
    <property type="component" value="Segment"/>
</dbReference>
<protein>
    <submittedName>
        <fullName evidence="2">SOD</fullName>
    </submittedName>
</protein>
<evidence type="ECO:0000259" key="1">
    <source>
        <dbReference type="Pfam" id="PF00080"/>
    </source>
</evidence>
<dbReference type="InterPro" id="IPR036423">
    <property type="entry name" value="SOD-like_Cu/Zn_dom_sf"/>
</dbReference>
<feature type="domain" description="Superoxide dismutase copper/zinc binding" evidence="1">
    <location>
        <begin position="3"/>
        <end position="56"/>
    </location>
</feature>
<dbReference type="InterPro" id="IPR001424">
    <property type="entry name" value="SOD_Cu_Zn_dom"/>
</dbReference>
<dbReference type="PROSITE" id="PS00332">
    <property type="entry name" value="SOD_CU_ZN_2"/>
    <property type="match status" value="1"/>
</dbReference>
<dbReference type="PANTHER" id="PTHR10003">
    <property type="entry name" value="SUPEROXIDE DISMUTASE CU-ZN -RELATED"/>
    <property type="match status" value="1"/>
</dbReference>
<evidence type="ECO:0000313" key="3">
    <source>
        <dbReference type="Proteomes" id="UP001264959"/>
    </source>
</evidence>
<reference evidence="2" key="1">
    <citation type="journal article" date="2022" name="Viruses">
        <title>The Parapoynx stagnalis Nucleopolyhedrovirus (PastNPV), a Divergent Member of the Alphabaculovirus Group I Clade, Encodes a Homolog of Ran GTPase.</title>
        <authorList>
            <person name="Harrison R.L."/>
            <person name="Rowley D.L."/>
        </authorList>
    </citation>
    <scope>NUCLEOTIDE SEQUENCE</scope>
    <source>
        <strain evidence="2">BCIPV-473</strain>
    </source>
</reference>
<dbReference type="Pfam" id="PF00080">
    <property type="entry name" value="Sod_Cu"/>
    <property type="match status" value="1"/>
</dbReference>
<accession>A0A9E7YDR3</accession>
<dbReference type="InterPro" id="IPR018152">
    <property type="entry name" value="SOD_Cu/Zn_BS"/>
</dbReference>
<proteinExistence type="predicted"/>